<dbReference type="SUPFAM" id="SSF48371">
    <property type="entry name" value="ARM repeat"/>
    <property type="match status" value="1"/>
</dbReference>
<dbReference type="GO" id="GO:0030036">
    <property type="term" value="P:actin cytoskeleton organization"/>
    <property type="evidence" value="ECO:0007669"/>
    <property type="project" value="InterPro"/>
</dbReference>
<gene>
    <name evidence="5" type="primary">DAAM1</name>
    <name evidence="5" type="ORF">HK100_008789</name>
</gene>
<dbReference type="Pfam" id="PF06371">
    <property type="entry name" value="Drf_GBD"/>
    <property type="match status" value="1"/>
</dbReference>
<dbReference type="SMART" id="SM01139">
    <property type="entry name" value="Drf_FH3"/>
    <property type="match status" value="1"/>
</dbReference>
<feature type="coiled-coil region" evidence="2">
    <location>
        <begin position="433"/>
        <end position="488"/>
    </location>
</feature>
<dbReference type="Pfam" id="PF06367">
    <property type="entry name" value="Drf_FH3"/>
    <property type="match status" value="1"/>
</dbReference>
<reference evidence="5" key="1">
    <citation type="submission" date="2020-05" db="EMBL/GenBank/DDBJ databases">
        <title>Phylogenomic resolution of chytrid fungi.</title>
        <authorList>
            <person name="Stajich J.E."/>
            <person name="Amses K."/>
            <person name="Simmons R."/>
            <person name="Seto K."/>
            <person name="Myers J."/>
            <person name="Bonds A."/>
            <person name="Quandt C.A."/>
            <person name="Barry K."/>
            <person name="Liu P."/>
            <person name="Grigoriev I."/>
            <person name="Longcore J.E."/>
            <person name="James T.Y."/>
        </authorList>
    </citation>
    <scope>NUCLEOTIDE SEQUENCE</scope>
    <source>
        <strain evidence="5">JEL0513</strain>
    </source>
</reference>
<keyword evidence="2" id="KW-0175">Coiled coil</keyword>
<name>A0AAD5SP60_9FUNG</name>
<dbReference type="EMBL" id="JADGJH010004349">
    <property type="protein sequence ID" value="KAJ3086154.1"/>
    <property type="molecule type" value="Genomic_DNA"/>
</dbReference>
<evidence type="ECO:0000256" key="2">
    <source>
        <dbReference type="SAM" id="Coils"/>
    </source>
</evidence>
<keyword evidence="6" id="KW-1185">Reference proteome</keyword>
<organism evidence="5 6">
    <name type="scientific">Physocladia obscura</name>
    <dbReference type="NCBI Taxonomy" id="109957"/>
    <lineage>
        <taxon>Eukaryota</taxon>
        <taxon>Fungi</taxon>
        <taxon>Fungi incertae sedis</taxon>
        <taxon>Chytridiomycota</taxon>
        <taxon>Chytridiomycota incertae sedis</taxon>
        <taxon>Chytridiomycetes</taxon>
        <taxon>Chytridiales</taxon>
        <taxon>Chytriomycetaceae</taxon>
        <taxon>Physocladia</taxon>
    </lineage>
</organism>
<evidence type="ECO:0000259" key="4">
    <source>
        <dbReference type="PROSITE" id="PS51232"/>
    </source>
</evidence>
<dbReference type="PROSITE" id="PS51232">
    <property type="entry name" value="GBD_FH3"/>
    <property type="match status" value="1"/>
</dbReference>
<dbReference type="InterPro" id="IPR011989">
    <property type="entry name" value="ARM-like"/>
</dbReference>
<dbReference type="InterPro" id="IPR016024">
    <property type="entry name" value="ARM-type_fold"/>
</dbReference>
<dbReference type="SMART" id="SM01140">
    <property type="entry name" value="Drf_GBD"/>
    <property type="match status" value="1"/>
</dbReference>
<comment type="caution">
    <text evidence="5">The sequence shown here is derived from an EMBL/GenBank/DDBJ whole genome shotgun (WGS) entry which is preliminary data.</text>
</comment>
<dbReference type="GO" id="GO:0032153">
    <property type="term" value="C:cell division site"/>
    <property type="evidence" value="ECO:0007669"/>
    <property type="project" value="UniProtKB-ARBA"/>
</dbReference>
<accession>A0AAD5SP60</accession>
<sequence>TSPSASASTSASGLGLGLGLGFAMARSNSGLGTSPSAANFNALYEHVPQPPVAAINTMLELLMEDLNLTDDKKQVLRLLTNERKWIMLQQHLGERYRDNAARDLQQEIADIRKLGNNPDREILTDLVVSLRSRPIRWISNFIDNGGLAILLSNLKSLGLENRHDEFEELYIKCLKSLMNNKIGLSAVLDNEGSMNVIAMSLRSPSFRTRSLVFEIFGAVCLIPGGHRCVLDGMEALADLAAMRFRFEPVISTLWLSCQGVSPLEKELQVACMSFINAVICGGPGVNLEFRMHLRYEFLHLGLMQLIDKIGHIENELLQTQIDVWIAGLESDEEECFGRLNTEAFDMDSSPDLFDVIYETMKSSSCLEPFNSFLKHIALLPANPFQKMKYMFIIDKVVQQICLQKNGDDTDPAAALMEFDFRTLITEFGDPTKAKELEEKLRKAIEKSRKLEKDIDIFKEGSVSAESVAAKKDEEIKILSQSLAAAKRDVLELSNALKNRLLDLDGGAELLAKSQAVLNSLSRTTDVSIAATPRPPPPPIPIT</sequence>
<dbReference type="GO" id="GO:0005938">
    <property type="term" value="C:cell cortex"/>
    <property type="evidence" value="ECO:0007669"/>
    <property type="project" value="UniProtKB-ARBA"/>
</dbReference>
<dbReference type="GO" id="GO:0003779">
    <property type="term" value="F:actin binding"/>
    <property type="evidence" value="ECO:0007669"/>
    <property type="project" value="InterPro"/>
</dbReference>
<dbReference type="PANTHER" id="PTHR47102">
    <property type="entry name" value="PROTEIN BNI1"/>
    <property type="match status" value="1"/>
</dbReference>
<dbReference type="AlphaFoldDB" id="A0AAD5SP60"/>
<dbReference type="InterPro" id="IPR051661">
    <property type="entry name" value="Actin_filament_regulator"/>
</dbReference>
<dbReference type="Proteomes" id="UP001211907">
    <property type="component" value="Unassembled WGS sequence"/>
</dbReference>
<dbReference type="PANTHER" id="PTHR47102:SF2">
    <property type="entry name" value="PROTEIN BNI1"/>
    <property type="match status" value="1"/>
</dbReference>
<proteinExistence type="inferred from homology"/>
<protein>
    <submittedName>
        <fullName evidence="5">Disheveled-associated activator of morphogenesis 1</fullName>
    </submittedName>
</protein>
<feature type="region of interest" description="Disordered" evidence="3">
    <location>
        <begin position="523"/>
        <end position="542"/>
    </location>
</feature>
<feature type="compositionally biased region" description="Pro residues" evidence="3">
    <location>
        <begin position="532"/>
        <end position="542"/>
    </location>
</feature>
<dbReference type="GO" id="GO:0031267">
    <property type="term" value="F:small GTPase binding"/>
    <property type="evidence" value="ECO:0007669"/>
    <property type="project" value="InterPro"/>
</dbReference>
<dbReference type="Gene3D" id="1.10.238.150">
    <property type="entry name" value="Formin, FH3 diaphanous domain"/>
    <property type="match status" value="1"/>
</dbReference>
<feature type="domain" description="GBD/FH3" evidence="4">
    <location>
        <begin position="47"/>
        <end position="408"/>
    </location>
</feature>
<evidence type="ECO:0000313" key="5">
    <source>
        <dbReference type="EMBL" id="KAJ3086154.1"/>
    </source>
</evidence>
<dbReference type="InterPro" id="IPR014768">
    <property type="entry name" value="GBD/FH3_dom"/>
</dbReference>
<feature type="non-terminal residue" evidence="5">
    <location>
        <position position="1"/>
    </location>
</feature>
<dbReference type="Gene3D" id="1.25.10.10">
    <property type="entry name" value="Leucine-rich Repeat Variant"/>
    <property type="match status" value="1"/>
</dbReference>
<evidence type="ECO:0000256" key="3">
    <source>
        <dbReference type="SAM" id="MobiDB-lite"/>
    </source>
</evidence>
<feature type="non-terminal residue" evidence="5">
    <location>
        <position position="542"/>
    </location>
</feature>
<dbReference type="GO" id="GO:0015629">
    <property type="term" value="C:actin cytoskeleton"/>
    <property type="evidence" value="ECO:0007669"/>
    <property type="project" value="UniProtKB-ARBA"/>
</dbReference>
<comment type="similarity">
    <text evidence="1">Belongs to the formin homology family. BNI1 subfamily.</text>
</comment>
<evidence type="ECO:0000256" key="1">
    <source>
        <dbReference type="ARBA" id="ARBA00037935"/>
    </source>
</evidence>
<dbReference type="InterPro" id="IPR010472">
    <property type="entry name" value="FH3_dom"/>
</dbReference>
<dbReference type="GO" id="GO:0051301">
    <property type="term" value="P:cell division"/>
    <property type="evidence" value="ECO:0007669"/>
    <property type="project" value="UniProtKB-ARBA"/>
</dbReference>
<evidence type="ECO:0000313" key="6">
    <source>
        <dbReference type="Proteomes" id="UP001211907"/>
    </source>
</evidence>
<dbReference type="InterPro" id="IPR010473">
    <property type="entry name" value="GTPase-bd"/>
</dbReference>